<reference evidence="2 3" key="2">
    <citation type="submission" date="2019-01" db="EMBL/GenBank/DDBJ databases">
        <title>The decoding of complex shrimp genome reveals the adaptation for benthos swimmer, frequently molting mechanism and breeding impact on genome.</title>
        <authorList>
            <person name="Sun Y."/>
            <person name="Gao Y."/>
            <person name="Yu Y."/>
        </authorList>
    </citation>
    <scope>NUCLEOTIDE SEQUENCE [LARGE SCALE GENOMIC DNA]</scope>
    <source>
        <tissue evidence="2">Muscle</tissue>
    </source>
</reference>
<feature type="region of interest" description="Disordered" evidence="1">
    <location>
        <begin position="200"/>
        <end position="219"/>
    </location>
</feature>
<dbReference type="STRING" id="6689.A0A423UAS2"/>
<reference evidence="2 3" key="1">
    <citation type="submission" date="2018-04" db="EMBL/GenBank/DDBJ databases">
        <authorList>
            <person name="Zhang X."/>
            <person name="Yuan J."/>
            <person name="Li F."/>
            <person name="Xiang J."/>
        </authorList>
    </citation>
    <scope>NUCLEOTIDE SEQUENCE [LARGE SCALE GENOMIC DNA]</scope>
    <source>
        <tissue evidence="2">Muscle</tissue>
    </source>
</reference>
<dbReference type="EMBL" id="QCYY01000176">
    <property type="protein sequence ID" value="ROT85817.1"/>
    <property type="molecule type" value="Genomic_DNA"/>
</dbReference>
<protein>
    <submittedName>
        <fullName evidence="2">Putative peripheral plasma membrane protein CASK isoform X5</fullName>
    </submittedName>
</protein>
<dbReference type="OrthoDB" id="336747at2759"/>
<evidence type="ECO:0000256" key="1">
    <source>
        <dbReference type="SAM" id="MobiDB-lite"/>
    </source>
</evidence>
<comment type="caution">
    <text evidence="2">The sequence shown here is derived from an EMBL/GenBank/DDBJ whole genome shotgun (WGS) entry which is preliminary data.</text>
</comment>
<accession>A0A423UAS2</accession>
<name>A0A423UAS2_PENVA</name>
<evidence type="ECO:0000313" key="2">
    <source>
        <dbReference type="EMBL" id="ROT85817.1"/>
    </source>
</evidence>
<organism evidence="2 3">
    <name type="scientific">Penaeus vannamei</name>
    <name type="common">Whiteleg shrimp</name>
    <name type="synonym">Litopenaeus vannamei</name>
    <dbReference type="NCBI Taxonomy" id="6689"/>
    <lineage>
        <taxon>Eukaryota</taxon>
        <taxon>Metazoa</taxon>
        <taxon>Ecdysozoa</taxon>
        <taxon>Arthropoda</taxon>
        <taxon>Crustacea</taxon>
        <taxon>Multicrustacea</taxon>
        <taxon>Malacostraca</taxon>
        <taxon>Eumalacostraca</taxon>
        <taxon>Eucarida</taxon>
        <taxon>Decapoda</taxon>
        <taxon>Dendrobranchiata</taxon>
        <taxon>Penaeoidea</taxon>
        <taxon>Penaeidae</taxon>
        <taxon>Penaeus</taxon>
    </lineage>
</organism>
<sequence length="219" mass="23816">MLQILEVQKGTFLYAAANGAERSRPPVSRAWRRLAWASPNMTPWALGSSGLICSRVPPTPTAPLSPPLAEGALRQAYSGYSDLLYCSLSRRRPGPFGSSSALLQSALSCGARQEHRCRRLDASSLLTKDSAALQDIIMLCYALLQAHDVVAHEVYGDEAIRVTPPPLLPYLNGGDEVDAANGDVDMENITRVRLVQFQKNSDEPMVGPGERWTGPRRAS</sequence>
<proteinExistence type="predicted"/>
<evidence type="ECO:0000313" key="3">
    <source>
        <dbReference type="Proteomes" id="UP000283509"/>
    </source>
</evidence>
<gene>
    <name evidence="2" type="ORF">C7M84_005901</name>
</gene>
<keyword evidence="3" id="KW-1185">Reference proteome</keyword>
<dbReference type="AlphaFoldDB" id="A0A423UAS2"/>
<dbReference type="Proteomes" id="UP000283509">
    <property type="component" value="Unassembled WGS sequence"/>
</dbReference>
<feature type="non-terminal residue" evidence="2">
    <location>
        <position position="219"/>
    </location>
</feature>
<dbReference type="Gene3D" id="1.10.287.650">
    <property type="entry name" value="L27 domain"/>
    <property type="match status" value="1"/>
</dbReference>